<evidence type="ECO:0000313" key="3">
    <source>
        <dbReference type="EMBL" id="KAB2585206.1"/>
    </source>
</evidence>
<feature type="chain" id="PRO_5039497796" description="Lipoprotein" evidence="2">
    <location>
        <begin position="20"/>
        <end position="203"/>
    </location>
</feature>
<evidence type="ECO:0000313" key="4">
    <source>
        <dbReference type="Proteomes" id="UP000325576"/>
    </source>
</evidence>
<dbReference type="PROSITE" id="PS51257">
    <property type="entry name" value="PROKAR_LIPOPROTEIN"/>
    <property type="match status" value="1"/>
</dbReference>
<evidence type="ECO:0008006" key="5">
    <source>
        <dbReference type="Google" id="ProtNLM"/>
    </source>
</evidence>
<dbReference type="AlphaFoldDB" id="A0A5N5E4N6"/>
<feature type="compositionally biased region" description="Polar residues" evidence="1">
    <location>
        <begin position="41"/>
        <end position="51"/>
    </location>
</feature>
<reference evidence="3 4" key="1">
    <citation type="journal article" date="2017" name="Poromechanics V (2013)">
        <title>Genomic Characterization of the Arsenic-Tolerant Actinobacterium, &lt;i&gt;Rhodococcus erythropolis&lt;/i&gt; S43.</title>
        <authorList>
            <person name="Retamal-Morales G."/>
            <person name="Mehnert M."/>
            <person name="Schwabe R."/>
            <person name="Tischler D."/>
            <person name="Schloemann M."/>
            <person name="Levican G.J."/>
        </authorList>
    </citation>
    <scope>NUCLEOTIDE SEQUENCE [LARGE SCALE GENOMIC DNA]</scope>
    <source>
        <strain evidence="3 4">S43</strain>
    </source>
</reference>
<organism evidence="3 4">
    <name type="scientific">Rhodococcus erythropolis</name>
    <name type="common">Arthrobacter picolinophilus</name>
    <dbReference type="NCBI Taxonomy" id="1833"/>
    <lineage>
        <taxon>Bacteria</taxon>
        <taxon>Bacillati</taxon>
        <taxon>Actinomycetota</taxon>
        <taxon>Actinomycetes</taxon>
        <taxon>Mycobacteriales</taxon>
        <taxon>Nocardiaceae</taxon>
        <taxon>Rhodococcus</taxon>
        <taxon>Rhodococcus erythropolis group</taxon>
    </lineage>
</organism>
<name>A0A5N5E4N6_RHOER</name>
<feature type="region of interest" description="Disordered" evidence="1">
    <location>
        <begin position="23"/>
        <end position="61"/>
    </location>
</feature>
<dbReference type="EMBL" id="MRBO01000356">
    <property type="protein sequence ID" value="KAB2585206.1"/>
    <property type="molecule type" value="Genomic_DNA"/>
</dbReference>
<evidence type="ECO:0000256" key="1">
    <source>
        <dbReference type="SAM" id="MobiDB-lite"/>
    </source>
</evidence>
<comment type="caution">
    <text evidence="3">The sequence shown here is derived from an EMBL/GenBank/DDBJ whole genome shotgun (WGS) entry which is preliminary data.</text>
</comment>
<accession>A0A5N5E4N6</accession>
<keyword evidence="2" id="KW-0732">Signal</keyword>
<feature type="signal peptide" evidence="2">
    <location>
        <begin position="1"/>
        <end position="19"/>
    </location>
</feature>
<dbReference type="Proteomes" id="UP000325576">
    <property type="component" value="Unassembled WGS sequence"/>
</dbReference>
<feature type="compositionally biased region" description="Low complexity" evidence="1">
    <location>
        <begin position="23"/>
        <end position="40"/>
    </location>
</feature>
<protein>
    <recommendedName>
        <fullName evidence="5">Lipoprotein</fullName>
    </recommendedName>
</protein>
<evidence type="ECO:0000256" key="2">
    <source>
        <dbReference type="SAM" id="SignalP"/>
    </source>
</evidence>
<proteinExistence type="predicted"/>
<sequence>MKRHLAAVAAASAVAIALAGCSSGTEGTATGPSTTTGARAQQWSPNETSAAEPTRPAANVPEHAPEQVAIVDRSDPAAVADAVVTTWFTWNTADDRGPNDAAARTGDLLTERFLGDVTGTTPTGSPGGQWLEWAAKDAQVWPTVSSVPNQGAVDTATAVHRMYQVEQTAMAADGSIVGVDTVIVAVLVVSRGGLWAVDNLKKL</sequence>
<gene>
    <name evidence="3" type="ORF">BS297_11600</name>
</gene>